<protein>
    <submittedName>
        <fullName evidence="6">AuaD protein</fullName>
    </submittedName>
</protein>
<comment type="caution">
    <text evidence="6">The sequence shown here is derived from an EMBL/GenBank/DDBJ whole genome shotgun (WGS) entry which is preliminary data.</text>
</comment>
<dbReference type="Gene3D" id="3.40.47.10">
    <property type="match status" value="2"/>
</dbReference>
<dbReference type="SUPFAM" id="SSF53901">
    <property type="entry name" value="Thiolase-like"/>
    <property type="match status" value="2"/>
</dbReference>
<evidence type="ECO:0000256" key="3">
    <source>
        <dbReference type="ARBA" id="ARBA00023315"/>
    </source>
</evidence>
<dbReference type="EMBL" id="WTUZ01000001">
    <property type="protein sequence ID" value="MZQ80575.1"/>
    <property type="molecule type" value="Genomic_DNA"/>
</dbReference>
<dbReference type="InterPro" id="IPR014031">
    <property type="entry name" value="Ketoacyl_synth_C"/>
</dbReference>
<evidence type="ECO:0000313" key="7">
    <source>
        <dbReference type="Proteomes" id="UP000481087"/>
    </source>
</evidence>
<evidence type="ECO:0000313" key="6">
    <source>
        <dbReference type="EMBL" id="MZQ80575.1"/>
    </source>
</evidence>
<dbReference type="InterPro" id="IPR014030">
    <property type="entry name" value="Ketoacyl_synth_N"/>
</dbReference>
<dbReference type="Pfam" id="PF02801">
    <property type="entry name" value="Ketoacyl-synt_C"/>
    <property type="match status" value="1"/>
</dbReference>
<sequence length="408" mass="42956">MFNHSNPIVITGMGTVSVHGTDDAALWHDISNGEVQYGELSEIALGKPVRGIRIHEWNYEPLLGKRGLQFLHSCSKYLMGSSLVALANAGLNLEDVVPEELGIVIGTNFSGMRMAALYDEILMTEGPNYVSPMEGPNTIVNSPASYLAIKINARACNTTITTGANSGFDALGNASTLLRKGAAKYVVVGGVEELNESVIWFYDKAGLLPSERYEEAGLPFHPGSSGWIPAEGAASVVLERKSDALARGATILAELVSWSSTFAAVDTAEKRADGIKRSMLGALQKGDVPLDQVGLVLTGASGLSKQDQAEAMAVDSCFGTYEVPVSAIKGVIGESNGASGIFQLFAAVRSLQTNTIPATVGLPSLSGEYPQLNTCQEARVGLTRSSDKVLLTSQDLFGASSAIVVGRL</sequence>
<dbReference type="RefSeq" id="WP_268894303.1">
    <property type="nucleotide sequence ID" value="NZ_WTUZ01000001.1"/>
</dbReference>
<dbReference type="PANTHER" id="PTHR11712:SF322">
    <property type="entry name" value="POLYKETIDE BETA-KETOACYL SYNTHASE 2-RELATED"/>
    <property type="match status" value="1"/>
</dbReference>
<dbReference type="PANTHER" id="PTHR11712">
    <property type="entry name" value="POLYKETIDE SYNTHASE-RELATED"/>
    <property type="match status" value="1"/>
</dbReference>
<keyword evidence="3" id="KW-0012">Acyltransferase</keyword>
<dbReference type="Proteomes" id="UP000481087">
    <property type="component" value="Unassembled WGS sequence"/>
</dbReference>
<keyword evidence="2 4" id="KW-0808">Transferase</keyword>
<feature type="domain" description="Ketosynthase family 3 (KS3)" evidence="5">
    <location>
        <begin position="5"/>
        <end position="407"/>
    </location>
</feature>
<dbReference type="AlphaFoldDB" id="A0A6L8URE2"/>
<dbReference type="InterPro" id="IPR000794">
    <property type="entry name" value="Beta-ketoacyl_synthase"/>
</dbReference>
<dbReference type="GO" id="GO:0006633">
    <property type="term" value="P:fatty acid biosynthetic process"/>
    <property type="evidence" value="ECO:0007669"/>
    <property type="project" value="TreeGrafter"/>
</dbReference>
<dbReference type="PROSITE" id="PS52004">
    <property type="entry name" value="KS3_2"/>
    <property type="match status" value="1"/>
</dbReference>
<keyword evidence="7" id="KW-1185">Reference proteome</keyword>
<name>A0A6L8URE2_9BACL</name>
<evidence type="ECO:0000256" key="1">
    <source>
        <dbReference type="ARBA" id="ARBA00008467"/>
    </source>
</evidence>
<dbReference type="InterPro" id="IPR016039">
    <property type="entry name" value="Thiolase-like"/>
</dbReference>
<dbReference type="Pfam" id="PF00109">
    <property type="entry name" value="ketoacyl-synt"/>
    <property type="match status" value="1"/>
</dbReference>
<comment type="similarity">
    <text evidence="1 4">Belongs to the thiolase-like superfamily. Beta-ketoacyl-ACP synthases family.</text>
</comment>
<proteinExistence type="inferred from homology"/>
<organism evidence="6 7">
    <name type="scientific">Paenibacillus silvestris</name>
    <dbReference type="NCBI Taxonomy" id="2606219"/>
    <lineage>
        <taxon>Bacteria</taxon>
        <taxon>Bacillati</taxon>
        <taxon>Bacillota</taxon>
        <taxon>Bacilli</taxon>
        <taxon>Bacillales</taxon>
        <taxon>Paenibacillaceae</taxon>
        <taxon>Paenibacillus</taxon>
    </lineage>
</organism>
<accession>A0A6L8URE2</accession>
<dbReference type="InterPro" id="IPR020841">
    <property type="entry name" value="PKS_Beta-ketoAc_synthase_dom"/>
</dbReference>
<gene>
    <name evidence="6" type="ORF">GQF01_00175</name>
</gene>
<reference evidence="6 7" key="1">
    <citation type="submission" date="2019-12" db="EMBL/GenBank/DDBJ databases">
        <title>Paenibacillus sp. nov. sp. isolated from soil.</title>
        <authorList>
            <person name="Kim J."/>
            <person name="Jeong S.E."/>
            <person name="Jung H.S."/>
            <person name="Jeon C.O."/>
        </authorList>
    </citation>
    <scope>NUCLEOTIDE SEQUENCE [LARGE SCALE GENOMIC DNA]</scope>
    <source>
        <strain evidence="6 7">5J-6</strain>
    </source>
</reference>
<dbReference type="GO" id="GO:0004315">
    <property type="term" value="F:3-oxoacyl-[acyl-carrier-protein] synthase activity"/>
    <property type="evidence" value="ECO:0007669"/>
    <property type="project" value="TreeGrafter"/>
</dbReference>
<evidence type="ECO:0000256" key="4">
    <source>
        <dbReference type="RuleBase" id="RU003694"/>
    </source>
</evidence>
<evidence type="ECO:0000259" key="5">
    <source>
        <dbReference type="PROSITE" id="PS52004"/>
    </source>
</evidence>
<evidence type="ECO:0000256" key="2">
    <source>
        <dbReference type="ARBA" id="ARBA00022679"/>
    </source>
</evidence>